<dbReference type="CDD" id="cd09657">
    <property type="entry name" value="Cmr1_III-B"/>
    <property type="match status" value="1"/>
</dbReference>
<reference evidence="3 4" key="1">
    <citation type="submission" date="2007-01" db="EMBL/GenBank/DDBJ databases">
        <authorList>
            <person name="Haygood M."/>
            <person name="Podell S."/>
            <person name="Anderson C."/>
            <person name="Hopkinson B."/>
            <person name="Roe K."/>
            <person name="Barbeau K."/>
            <person name="Gaasterland T."/>
            <person name="Ferriera S."/>
            <person name="Johnson J."/>
            <person name="Kravitz S."/>
            <person name="Beeson K."/>
            <person name="Sutton G."/>
            <person name="Rogers Y.-H."/>
            <person name="Friedman R."/>
            <person name="Frazier M."/>
            <person name="Venter J.C."/>
        </authorList>
    </citation>
    <scope>NUCLEOTIDE SEQUENCE [LARGE SCALE GENOMIC DNA]</scope>
    <source>
        <strain evidence="3 4">ATCC 23134</strain>
    </source>
</reference>
<gene>
    <name evidence="3" type="ORF">M23134_00289</name>
</gene>
<feature type="domain" description="CRISPR type III-associated protein" evidence="2">
    <location>
        <begin position="8"/>
        <end position="157"/>
    </location>
</feature>
<evidence type="ECO:0000256" key="1">
    <source>
        <dbReference type="ARBA" id="ARBA00023118"/>
    </source>
</evidence>
<dbReference type="Pfam" id="PF03787">
    <property type="entry name" value="RAMPs"/>
    <property type="match status" value="1"/>
</dbReference>
<keyword evidence="4" id="KW-1185">Reference proteome</keyword>
<evidence type="ECO:0000259" key="2">
    <source>
        <dbReference type="Pfam" id="PF03787"/>
    </source>
</evidence>
<dbReference type="EMBL" id="AAWS01000020">
    <property type="protein sequence ID" value="EAY27848.1"/>
    <property type="molecule type" value="Genomic_DNA"/>
</dbReference>
<dbReference type="RefSeq" id="WP_002698850.1">
    <property type="nucleotide sequence ID" value="NZ_AAWS01000020.1"/>
</dbReference>
<keyword evidence="1" id="KW-0051">Antiviral defense</keyword>
<dbReference type="AlphaFoldDB" id="A1ZP56"/>
<organism evidence="3 4">
    <name type="scientific">Microscilla marina ATCC 23134</name>
    <dbReference type="NCBI Taxonomy" id="313606"/>
    <lineage>
        <taxon>Bacteria</taxon>
        <taxon>Pseudomonadati</taxon>
        <taxon>Bacteroidota</taxon>
        <taxon>Cytophagia</taxon>
        <taxon>Cytophagales</taxon>
        <taxon>Microscillaceae</taxon>
        <taxon>Microscilla</taxon>
    </lineage>
</organism>
<dbReference type="GO" id="GO:0051607">
    <property type="term" value="P:defense response to virus"/>
    <property type="evidence" value="ECO:0007669"/>
    <property type="project" value="UniProtKB-KW"/>
</dbReference>
<dbReference type="Proteomes" id="UP000004095">
    <property type="component" value="Unassembled WGS sequence"/>
</dbReference>
<accession>A1ZP56</accession>
<dbReference type="OrthoDB" id="190500at2"/>
<proteinExistence type="predicted"/>
<dbReference type="NCBIfam" id="TIGR01894">
    <property type="entry name" value="cas_TM1795_cmr1"/>
    <property type="match status" value="1"/>
</dbReference>
<evidence type="ECO:0000313" key="3">
    <source>
        <dbReference type="EMBL" id="EAY27848.1"/>
    </source>
</evidence>
<name>A1ZP56_MICM2</name>
<protein>
    <submittedName>
        <fullName evidence="3">Crispr-associated ramp protein</fullName>
    </submittedName>
</protein>
<dbReference type="InterPro" id="IPR005537">
    <property type="entry name" value="RAMP_III_fam"/>
</dbReference>
<comment type="caution">
    <text evidence="3">The sequence shown here is derived from an EMBL/GenBank/DDBJ whole genome shotgun (WGS) entry which is preliminary data.</text>
</comment>
<dbReference type="eggNOG" id="COG1367">
    <property type="taxonomic scope" value="Bacteria"/>
</dbReference>
<evidence type="ECO:0000313" key="4">
    <source>
        <dbReference type="Proteomes" id="UP000004095"/>
    </source>
</evidence>
<sequence length="308" mass="34370">MTNTITFTCQTITPMFLHGANGTTPELRPASVKGVLRFWWRALHGHLPLAQLKELEGMIFGSTEQRSTFSIRVLDLRQQPRDTPTENVNPLPHKASAKFTLLAIPVGTTFRLRFTFYNIATINGKKFDIAALQSLFELVSILGALGKRARRGFGSFEITHTQTGQDPTTPFQIDYSLATIQQLYAKVTGKVLHTQSNVLKRPDDEGKADFPYIKKIRLGSVMYPNLLRRIGAATSAVKASNGDSWDYRQAIGYAAGQKRLASPVFVSAISSPKGLLPVITTLNMAWDNGKRSTQRHRDIQEQFQNHIL</sequence>
<dbReference type="InterPro" id="IPR007522">
    <property type="entry name" value="CRISPR-assoc_prot_TM1795"/>
</dbReference>